<feature type="transmembrane region" description="Helical" evidence="1">
    <location>
        <begin position="47"/>
        <end position="69"/>
    </location>
</feature>
<dbReference type="RefSeq" id="WP_200193819.1">
    <property type="nucleotide sequence ID" value="NZ_JAENHM010000040.1"/>
</dbReference>
<evidence type="ECO:0000256" key="1">
    <source>
        <dbReference type="SAM" id="Phobius"/>
    </source>
</evidence>
<feature type="transmembrane region" description="Helical" evidence="1">
    <location>
        <begin position="130"/>
        <end position="151"/>
    </location>
</feature>
<feature type="transmembrane region" description="Helical" evidence="1">
    <location>
        <begin position="6"/>
        <end position="26"/>
    </location>
</feature>
<keyword evidence="3" id="KW-1185">Reference proteome</keyword>
<accession>A0ABS1F4S4</accession>
<organism evidence="2 3">
    <name type="scientific">Azospirillum endophyticum</name>
    <dbReference type="NCBI Taxonomy" id="2800326"/>
    <lineage>
        <taxon>Bacteria</taxon>
        <taxon>Pseudomonadati</taxon>
        <taxon>Pseudomonadota</taxon>
        <taxon>Alphaproteobacteria</taxon>
        <taxon>Rhodospirillales</taxon>
        <taxon>Azospirillaceae</taxon>
        <taxon>Azospirillum</taxon>
    </lineage>
</organism>
<reference evidence="3" key="1">
    <citation type="submission" date="2021-01" db="EMBL/GenBank/DDBJ databases">
        <title>Genome public.</title>
        <authorList>
            <person name="Liu C."/>
            <person name="Sun Q."/>
        </authorList>
    </citation>
    <scope>NUCLEOTIDE SEQUENCE [LARGE SCALE GENOMIC DNA]</scope>
    <source>
        <strain evidence="3">YIM B02556</strain>
    </source>
</reference>
<evidence type="ECO:0000313" key="3">
    <source>
        <dbReference type="Proteomes" id="UP000652760"/>
    </source>
</evidence>
<keyword evidence="1" id="KW-0472">Membrane</keyword>
<gene>
    <name evidence="2" type="ORF">JHL17_13270</name>
</gene>
<comment type="caution">
    <text evidence="2">The sequence shown here is derived from an EMBL/GenBank/DDBJ whole genome shotgun (WGS) entry which is preliminary data.</text>
</comment>
<name>A0ABS1F4S4_9PROT</name>
<dbReference type="Proteomes" id="UP000652760">
    <property type="component" value="Unassembled WGS sequence"/>
</dbReference>
<evidence type="ECO:0000313" key="2">
    <source>
        <dbReference type="EMBL" id="MBK1838384.1"/>
    </source>
</evidence>
<feature type="transmembrane region" description="Helical" evidence="1">
    <location>
        <begin position="81"/>
        <end position="102"/>
    </location>
</feature>
<dbReference type="InterPro" id="IPR018729">
    <property type="entry name" value="DUF2269_transmembrane"/>
</dbReference>
<dbReference type="Pfam" id="PF10027">
    <property type="entry name" value="DUF2269"/>
    <property type="match status" value="1"/>
</dbReference>
<keyword evidence="1" id="KW-1133">Transmembrane helix</keyword>
<keyword evidence="1" id="KW-0812">Transmembrane</keyword>
<dbReference type="EMBL" id="JAENHM010000040">
    <property type="protein sequence ID" value="MBK1838384.1"/>
    <property type="molecule type" value="Genomic_DNA"/>
</dbReference>
<sequence length="155" mass="16937">MDASTLKLIHILSAILLFGTGLGTAFHGMASNLSKDVRAIAVANRNVVLADWLFTTPTVVLQPVTGIWLALEQGWPLSSGWILATLALYALAGACWLPVVWLQIRMRRMAEEAVAAGTGLPPEYHRCFRLWFALGWPAFAAMVAIVALMVFKPDF</sequence>
<protein>
    <submittedName>
        <fullName evidence="2">DUF2269 domain-containing protein</fullName>
    </submittedName>
</protein>
<proteinExistence type="predicted"/>